<proteinExistence type="predicted"/>
<evidence type="ECO:0000313" key="4">
    <source>
        <dbReference type="Proteomes" id="UP001319080"/>
    </source>
</evidence>
<name>A0AAP2DVE6_9BACT</name>
<evidence type="ECO:0000256" key="2">
    <source>
        <dbReference type="SAM" id="Phobius"/>
    </source>
</evidence>
<reference evidence="3 4" key="1">
    <citation type="submission" date="2021-05" db="EMBL/GenBank/DDBJ databases">
        <title>A Polyphasic approach of four new species of the genus Ohtaekwangia: Ohtaekwangia histidinii sp. nov., Ohtaekwangia cretensis sp. nov., Ohtaekwangia indiensis sp. nov., Ohtaekwangia reichenbachii sp. nov. from diverse environment.</title>
        <authorList>
            <person name="Octaviana S."/>
        </authorList>
    </citation>
    <scope>NUCLEOTIDE SEQUENCE [LARGE SCALE GENOMIC DNA]</scope>
    <source>
        <strain evidence="3 4">PWU5</strain>
    </source>
</reference>
<sequence length="60" mass="6718">MGKKKLIHKRTGTAMAVFAIVLVIVVLILTIREGRELLNQDRPDTTEPVPYDSRESGENP</sequence>
<feature type="region of interest" description="Disordered" evidence="1">
    <location>
        <begin position="37"/>
        <end position="60"/>
    </location>
</feature>
<keyword evidence="2" id="KW-1133">Transmembrane helix</keyword>
<organism evidence="3 4">
    <name type="scientific">Dawidia cretensis</name>
    <dbReference type="NCBI Taxonomy" id="2782350"/>
    <lineage>
        <taxon>Bacteria</taxon>
        <taxon>Pseudomonadati</taxon>
        <taxon>Bacteroidota</taxon>
        <taxon>Cytophagia</taxon>
        <taxon>Cytophagales</taxon>
        <taxon>Chryseotaleaceae</taxon>
        <taxon>Dawidia</taxon>
    </lineage>
</organism>
<keyword evidence="2" id="KW-0472">Membrane</keyword>
<dbReference type="EMBL" id="JAHESE010000004">
    <property type="protein sequence ID" value="MBT1707961.1"/>
    <property type="molecule type" value="Genomic_DNA"/>
</dbReference>
<feature type="transmembrane region" description="Helical" evidence="2">
    <location>
        <begin position="12"/>
        <end position="31"/>
    </location>
</feature>
<gene>
    <name evidence="3" type="ORF">KK062_07000</name>
</gene>
<dbReference type="AlphaFoldDB" id="A0AAP2DVE6"/>
<dbReference type="RefSeq" id="WP_254083552.1">
    <property type="nucleotide sequence ID" value="NZ_JAHESE010000004.1"/>
</dbReference>
<keyword evidence="2" id="KW-0812">Transmembrane</keyword>
<evidence type="ECO:0000256" key="1">
    <source>
        <dbReference type="SAM" id="MobiDB-lite"/>
    </source>
</evidence>
<protein>
    <submittedName>
        <fullName evidence="3">Uncharacterized protein</fullName>
    </submittedName>
</protein>
<evidence type="ECO:0000313" key="3">
    <source>
        <dbReference type="EMBL" id="MBT1707961.1"/>
    </source>
</evidence>
<keyword evidence="4" id="KW-1185">Reference proteome</keyword>
<accession>A0AAP2DVE6</accession>
<comment type="caution">
    <text evidence="3">The sequence shown here is derived from an EMBL/GenBank/DDBJ whole genome shotgun (WGS) entry which is preliminary data.</text>
</comment>
<dbReference type="Proteomes" id="UP001319080">
    <property type="component" value="Unassembled WGS sequence"/>
</dbReference>